<name>A0ABM7PIY3_9BACT</name>
<evidence type="ECO:0008006" key="6">
    <source>
        <dbReference type="Google" id="ProtNLM"/>
    </source>
</evidence>
<feature type="compositionally biased region" description="Polar residues" evidence="2">
    <location>
        <begin position="137"/>
        <end position="149"/>
    </location>
</feature>
<feature type="coiled-coil region" evidence="1">
    <location>
        <begin position="259"/>
        <end position="286"/>
    </location>
</feature>
<gene>
    <name evidence="4" type="ORF">DSLASN_27470</name>
</gene>
<proteinExistence type="predicted"/>
<reference evidence="4 5" key="1">
    <citation type="submission" date="2021-02" db="EMBL/GenBank/DDBJ databases">
        <title>Complete genome of Desulfoluna sp. strain ASN36.</title>
        <authorList>
            <person name="Takahashi A."/>
            <person name="Kojima H."/>
            <person name="Fukui M."/>
        </authorList>
    </citation>
    <scope>NUCLEOTIDE SEQUENCE [LARGE SCALE GENOMIC DNA]</scope>
    <source>
        <strain evidence="4 5">ASN36</strain>
    </source>
</reference>
<keyword evidence="5" id="KW-1185">Reference proteome</keyword>
<dbReference type="Pfam" id="PF10095">
    <property type="entry name" value="DUF2333"/>
    <property type="match status" value="2"/>
</dbReference>
<accession>A0ABM7PIY3</accession>
<feature type="transmembrane region" description="Helical" evidence="3">
    <location>
        <begin position="21"/>
        <end position="42"/>
    </location>
</feature>
<dbReference type="RefSeq" id="WP_236888542.1">
    <property type="nucleotide sequence ID" value="NZ_AP024488.1"/>
</dbReference>
<evidence type="ECO:0000256" key="3">
    <source>
        <dbReference type="SAM" id="Phobius"/>
    </source>
</evidence>
<keyword evidence="1" id="KW-0175">Coiled coil</keyword>
<keyword evidence="3" id="KW-1133">Transmembrane helix</keyword>
<organism evidence="4 5">
    <name type="scientific">Desulfoluna limicola</name>
    <dbReference type="NCBI Taxonomy" id="2810562"/>
    <lineage>
        <taxon>Bacteria</taxon>
        <taxon>Pseudomonadati</taxon>
        <taxon>Thermodesulfobacteriota</taxon>
        <taxon>Desulfobacteria</taxon>
        <taxon>Desulfobacterales</taxon>
        <taxon>Desulfolunaceae</taxon>
        <taxon>Desulfoluna</taxon>
    </lineage>
</organism>
<protein>
    <recommendedName>
        <fullName evidence="6">DUF2333 domain-containing protein</fullName>
    </recommendedName>
</protein>
<evidence type="ECO:0000256" key="2">
    <source>
        <dbReference type="SAM" id="MobiDB-lite"/>
    </source>
</evidence>
<keyword evidence="3" id="KW-0472">Membrane</keyword>
<feature type="compositionally biased region" description="Low complexity" evidence="2">
    <location>
        <begin position="103"/>
        <end position="116"/>
    </location>
</feature>
<dbReference type="InterPro" id="IPR016936">
    <property type="entry name" value="UCP029693"/>
</dbReference>
<dbReference type="EMBL" id="AP024488">
    <property type="protein sequence ID" value="BCS97115.1"/>
    <property type="molecule type" value="Genomic_DNA"/>
</dbReference>
<dbReference type="Proteomes" id="UP001320148">
    <property type="component" value="Chromosome"/>
</dbReference>
<sequence>MSEASNKKTNKDFKVYIVSRVGLAVIATLVVLWGGTKLFHYFTGSDTNPSPYNQAVENHPALKKADTVIEKVLGPSETAHADTANETQGQATPAAPHDKTQKTQETTPHTTPAATHVAKKETTHQAPAQADPESTLHVDTQGQNATTGNVSHSTVEQDVADLFPNAVRGTAFVTALIEPINYELHHRRFGWRPNDVFTFFTDNVENHQLGILEVTRRTSEKLVERIARTGSTIKFDKNLNLARAKFNNDPKKYWLPAPEKSYAQAIKELENYRERLNRNKATFHSRADNLIPLLKSYEDLLGDCDDDLVKTHEYSGTRVSTFKADDYFYYAQGVSTAMATILEAVMVDFAPVLDSRGATTDLHHAVMMLQHATELDPLFVQESDYSGFFANHRANMAAFISHARAYIQFVIKTMST</sequence>
<keyword evidence="3" id="KW-0812">Transmembrane</keyword>
<evidence type="ECO:0000313" key="4">
    <source>
        <dbReference type="EMBL" id="BCS97115.1"/>
    </source>
</evidence>
<evidence type="ECO:0000313" key="5">
    <source>
        <dbReference type="Proteomes" id="UP001320148"/>
    </source>
</evidence>
<evidence type="ECO:0000256" key="1">
    <source>
        <dbReference type="SAM" id="Coils"/>
    </source>
</evidence>
<feature type="region of interest" description="Disordered" evidence="2">
    <location>
        <begin position="80"/>
        <end position="149"/>
    </location>
</feature>